<dbReference type="RefSeq" id="XP_037217106.1">
    <property type="nucleotide sequence ID" value="XM_037365694.1"/>
</dbReference>
<evidence type="ECO:0000313" key="1">
    <source>
        <dbReference type="EMBL" id="KAF7296747.1"/>
    </source>
</evidence>
<name>A0A8H6VWT0_9AGAR</name>
<comment type="caution">
    <text evidence="1">The sequence shown here is derived from an EMBL/GenBank/DDBJ whole genome shotgun (WGS) entry which is preliminary data.</text>
</comment>
<accession>A0A8H6VWT0</accession>
<dbReference type="EMBL" id="JACAZF010000008">
    <property type="protein sequence ID" value="KAF7296747.1"/>
    <property type="molecule type" value="Genomic_DNA"/>
</dbReference>
<dbReference type="AlphaFoldDB" id="A0A8H6VWT0"/>
<keyword evidence="2" id="KW-1185">Reference proteome</keyword>
<dbReference type="SUPFAM" id="SSF52047">
    <property type="entry name" value="RNI-like"/>
    <property type="match status" value="1"/>
</dbReference>
<organism evidence="1 2">
    <name type="scientific">Mycena indigotica</name>
    <dbReference type="NCBI Taxonomy" id="2126181"/>
    <lineage>
        <taxon>Eukaryota</taxon>
        <taxon>Fungi</taxon>
        <taxon>Dikarya</taxon>
        <taxon>Basidiomycota</taxon>
        <taxon>Agaricomycotina</taxon>
        <taxon>Agaricomycetes</taxon>
        <taxon>Agaricomycetidae</taxon>
        <taxon>Agaricales</taxon>
        <taxon>Marasmiineae</taxon>
        <taxon>Mycenaceae</taxon>
        <taxon>Mycena</taxon>
    </lineage>
</organism>
<gene>
    <name evidence="1" type="ORF">MIND_00905300</name>
</gene>
<dbReference type="OrthoDB" id="2948138at2759"/>
<protein>
    <submittedName>
        <fullName evidence="1">Uncharacterized protein</fullName>
    </submittedName>
</protein>
<evidence type="ECO:0000313" key="2">
    <source>
        <dbReference type="Proteomes" id="UP000636479"/>
    </source>
</evidence>
<dbReference type="GeneID" id="59348210"/>
<proteinExistence type="predicted"/>
<sequence length="176" mass="19411">MGRFPNLTAMILSTPGGFDADDNALSGFLAQVPQLARLCLVQPNVGSKFTLYALVIAAQHSALRYLELTMDGGTGPLPALAESSPSFPSVLRELYVGHTRIRDPAPMANFLHTLFPALDNIEHQWLDEIEEYNVAPDDIAAALNAQFFAGRWDEVAQLMEDMWEERSAEESDQSTE</sequence>
<dbReference type="Proteomes" id="UP000636479">
    <property type="component" value="Unassembled WGS sequence"/>
</dbReference>
<reference evidence="1" key="1">
    <citation type="submission" date="2020-05" db="EMBL/GenBank/DDBJ databases">
        <title>Mycena genomes resolve the evolution of fungal bioluminescence.</title>
        <authorList>
            <person name="Tsai I.J."/>
        </authorList>
    </citation>
    <scope>NUCLEOTIDE SEQUENCE</scope>
    <source>
        <strain evidence="1">171206Taipei</strain>
    </source>
</reference>